<proteinExistence type="predicted"/>
<accession>A0A517ZCY9</accession>
<dbReference type="Pfam" id="PF07589">
    <property type="entry name" value="PEP-CTERM"/>
    <property type="match status" value="1"/>
</dbReference>
<dbReference type="KEGG" id="mri:Mal4_47040"/>
<evidence type="ECO:0000313" key="4">
    <source>
        <dbReference type="Proteomes" id="UP000320496"/>
    </source>
</evidence>
<organism evidence="3 4">
    <name type="scientific">Maioricimonas rarisocia</name>
    <dbReference type="NCBI Taxonomy" id="2528026"/>
    <lineage>
        <taxon>Bacteria</taxon>
        <taxon>Pseudomonadati</taxon>
        <taxon>Planctomycetota</taxon>
        <taxon>Planctomycetia</taxon>
        <taxon>Planctomycetales</taxon>
        <taxon>Planctomycetaceae</taxon>
        <taxon>Maioricimonas</taxon>
    </lineage>
</organism>
<sequence precursor="true">MNRTPAAIIALFAVVSTSPALGSSFLFSQTISPGSSSNVTNAQVTAEFSEVVAGEFTLTLSFLAATIGSNFDNGGVLTGFTWDAASSPSISATSAVVASGSQLVNTSGSTVTPVSPQPSDVNGFWAYRDDLSGSVGAYGVGTAGGGGTPGVGFGSSDLIDSGASGAQVDGVDYGVVPDLPSGEVFSNGLKDPVVQTSIVLTFTVGTGSSFNPLTDISNAHFLFGSNLVAHSAGSGTSMDNNVVPEPSSLALLTIGLVGAAGGAARRRRRAVSQNPDDEI</sequence>
<evidence type="ECO:0000256" key="1">
    <source>
        <dbReference type="SAM" id="SignalP"/>
    </source>
</evidence>
<dbReference type="EMBL" id="CP036275">
    <property type="protein sequence ID" value="QDU40348.1"/>
    <property type="molecule type" value="Genomic_DNA"/>
</dbReference>
<dbReference type="InterPro" id="IPR054644">
    <property type="entry name" value="Xrt_dep_XDD4"/>
</dbReference>
<feature type="signal peptide" evidence="1">
    <location>
        <begin position="1"/>
        <end position="22"/>
    </location>
</feature>
<keyword evidence="4" id="KW-1185">Reference proteome</keyword>
<dbReference type="NCBIfam" id="TIGR02595">
    <property type="entry name" value="PEP_CTERM"/>
    <property type="match status" value="1"/>
</dbReference>
<feature type="domain" description="Ice-binding protein C-terminal" evidence="2">
    <location>
        <begin position="243"/>
        <end position="267"/>
    </location>
</feature>
<dbReference type="RefSeq" id="WP_145371589.1">
    <property type="nucleotide sequence ID" value="NZ_CP036275.1"/>
</dbReference>
<reference evidence="3 4" key="1">
    <citation type="submission" date="2019-02" db="EMBL/GenBank/DDBJ databases">
        <title>Deep-cultivation of Planctomycetes and their phenomic and genomic characterization uncovers novel biology.</title>
        <authorList>
            <person name="Wiegand S."/>
            <person name="Jogler M."/>
            <person name="Boedeker C."/>
            <person name="Pinto D."/>
            <person name="Vollmers J."/>
            <person name="Rivas-Marin E."/>
            <person name="Kohn T."/>
            <person name="Peeters S.H."/>
            <person name="Heuer A."/>
            <person name="Rast P."/>
            <person name="Oberbeckmann S."/>
            <person name="Bunk B."/>
            <person name="Jeske O."/>
            <person name="Meyerdierks A."/>
            <person name="Storesund J.E."/>
            <person name="Kallscheuer N."/>
            <person name="Luecker S."/>
            <person name="Lage O.M."/>
            <person name="Pohl T."/>
            <person name="Merkel B.J."/>
            <person name="Hornburger P."/>
            <person name="Mueller R.-W."/>
            <person name="Bruemmer F."/>
            <person name="Labrenz M."/>
            <person name="Spormann A.M."/>
            <person name="Op den Camp H."/>
            <person name="Overmann J."/>
            <person name="Amann R."/>
            <person name="Jetten M.S.M."/>
            <person name="Mascher T."/>
            <person name="Medema M.H."/>
            <person name="Devos D.P."/>
            <person name="Kaster A.-K."/>
            <person name="Ovreas L."/>
            <person name="Rohde M."/>
            <person name="Galperin M.Y."/>
            <person name="Jogler C."/>
        </authorList>
    </citation>
    <scope>NUCLEOTIDE SEQUENCE [LARGE SCALE GENOMIC DNA]</scope>
    <source>
        <strain evidence="3 4">Mal4</strain>
    </source>
</reference>
<dbReference type="Proteomes" id="UP000320496">
    <property type="component" value="Chromosome"/>
</dbReference>
<keyword evidence="1" id="KW-0732">Signal</keyword>
<protein>
    <submittedName>
        <fullName evidence="3">PEP-CTERM motif protein</fullName>
    </submittedName>
</protein>
<name>A0A517ZCY9_9PLAN</name>
<dbReference type="NCBIfam" id="NF045504">
    <property type="entry name" value="Xrt_dep_XDD4"/>
    <property type="match status" value="1"/>
</dbReference>
<evidence type="ECO:0000259" key="2">
    <source>
        <dbReference type="Pfam" id="PF07589"/>
    </source>
</evidence>
<evidence type="ECO:0000313" key="3">
    <source>
        <dbReference type="EMBL" id="QDU40348.1"/>
    </source>
</evidence>
<feature type="chain" id="PRO_5021699829" evidence="1">
    <location>
        <begin position="23"/>
        <end position="279"/>
    </location>
</feature>
<dbReference type="AlphaFoldDB" id="A0A517ZCY9"/>
<gene>
    <name evidence="3" type="ORF">Mal4_47040</name>
</gene>
<dbReference type="InterPro" id="IPR013424">
    <property type="entry name" value="Ice-binding_C"/>
</dbReference>